<dbReference type="EMBL" id="JADGJH010000751">
    <property type="protein sequence ID" value="KAJ3123229.1"/>
    <property type="molecule type" value="Genomic_DNA"/>
</dbReference>
<evidence type="ECO:0000313" key="5">
    <source>
        <dbReference type="EMBL" id="KAJ3123229.1"/>
    </source>
</evidence>
<evidence type="ECO:0000259" key="4">
    <source>
        <dbReference type="Pfam" id="PF25151"/>
    </source>
</evidence>
<evidence type="ECO:0000259" key="3">
    <source>
        <dbReference type="Pfam" id="PF10350"/>
    </source>
</evidence>
<dbReference type="Pfam" id="PF10350">
    <property type="entry name" value="DUF2428"/>
    <property type="match status" value="1"/>
</dbReference>
<dbReference type="InterPro" id="IPR016024">
    <property type="entry name" value="ARM-type_fold"/>
</dbReference>
<comment type="caution">
    <text evidence="5">The sequence shown here is derived from an EMBL/GenBank/DDBJ whole genome shotgun (WGS) entry which is preliminary data.</text>
</comment>
<organism evidence="5 6">
    <name type="scientific">Physocladia obscura</name>
    <dbReference type="NCBI Taxonomy" id="109957"/>
    <lineage>
        <taxon>Eukaryota</taxon>
        <taxon>Fungi</taxon>
        <taxon>Fungi incertae sedis</taxon>
        <taxon>Chytridiomycota</taxon>
        <taxon>Chytridiomycota incertae sedis</taxon>
        <taxon>Chytridiomycetes</taxon>
        <taxon>Chytridiales</taxon>
        <taxon>Chytriomycetaceae</taxon>
        <taxon>Physocladia</taxon>
    </lineage>
</organism>
<feature type="domain" description="tRNA (32-2'-O)-methyltransferase regulator THADA-like C-terminal TPR repeats region" evidence="4">
    <location>
        <begin position="400"/>
        <end position="560"/>
    </location>
</feature>
<feature type="domain" description="DUF2428" evidence="3">
    <location>
        <begin position="132"/>
        <end position="397"/>
    </location>
</feature>
<dbReference type="Proteomes" id="UP001211907">
    <property type="component" value="Unassembled WGS sequence"/>
</dbReference>
<name>A0AAD5XGG0_9FUNG</name>
<dbReference type="Gene3D" id="1.25.10.10">
    <property type="entry name" value="Leucine-rich Repeat Variant"/>
    <property type="match status" value="1"/>
</dbReference>
<dbReference type="SUPFAM" id="SSF48371">
    <property type="entry name" value="ARM repeat"/>
    <property type="match status" value="1"/>
</dbReference>
<dbReference type="AlphaFoldDB" id="A0AAD5XGG0"/>
<proteinExistence type="inferred from homology"/>
<evidence type="ECO:0000256" key="2">
    <source>
        <dbReference type="ARBA" id="ARBA00022694"/>
    </source>
</evidence>
<dbReference type="Pfam" id="PF25151">
    <property type="entry name" value="TPR_Trm732_C"/>
    <property type="match status" value="1"/>
</dbReference>
<dbReference type="GO" id="GO:0005829">
    <property type="term" value="C:cytosol"/>
    <property type="evidence" value="ECO:0007669"/>
    <property type="project" value="TreeGrafter"/>
</dbReference>
<dbReference type="GO" id="GO:0030488">
    <property type="term" value="P:tRNA methylation"/>
    <property type="evidence" value="ECO:0007669"/>
    <property type="project" value="TreeGrafter"/>
</dbReference>
<evidence type="ECO:0008006" key="7">
    <source>
        <dbReference type="Google" id="ProtNLM"/>
    </source>
</evidence>
<reference evidence="5" key="1">
    <citation type="submission" date="2020-05" db="EMBL/GenBank/DDBJ databases">
        <title>Phylogenomic resolution of chytrid fungi.</title>
        <authorList>
            <person name="Stajich J.E."/>
            <person name="Amses K."/>
            <person name="Simmons R."/>
            <person name="Seto K."/>
            <person name="Myers J."/>
            <person name="Bonds A."/>
            <person name="Quandt C.A."/>
            <person name="Barry K."/>
            <person name="Liu P."/>
            <person name="Grigoriev I."/>
            <person name="Longcore J.E."/>
            <person name="James T.Y."/>
        </authorList>
    </citation>
    <scope>NUCLEOTIDE SEQUENCE</scope>
    <source>
        <strain evidence="5">JEL0513</strain>
    </source>
</reference>
<sequence>MSMKGEVPGFGDDEIQGLLEQAVKMLYSVKASDADGGASIFRLVFAKYVNSASKKRFKLSEDFENINATFEPSAAFVVQLLSLLRRHVSIAESDLASSINEYPMHGLFAAVRAVLQEINFTSIQEIETWATILQDTFDLIHRATKSVLIVLSSESPEGNYPGLEEGAGTGGEDMVDGGDGINFDAVVADGGGEKTSKSQRILHECFRTVKEACGALEVVLCRPPLPVAGKKELISIDLIISGGDWLRMLLTTIRHHGAFSGVYTCFQTLCETLLCSKQQQFVEKPQLWLADFVQKAKTMDVSITRRSGGLPLGVLAVIASPLSPFRAGMLAHTMDQLFVIGKADVPVDANTNLDLPQVHAFNIIRRLLQDSSITDLMRNYFADCFVLSIDGLSSKSFPIRNCATMLFSALVTKVIGVKKSRDEDSMLNTVTGREFFSRFPTLHSFMMAKLSSAVAELHDEHHSIHPAFYPILTILARLKPSPIEGNDSHLTLSSFRPLVHECASASVFKVREVAARAYAALIPLTSLVSALINLLQEISVSHDRNENNTVHGLLLIVRQLVQVNIIPLETFDWIFVPVRVPPAIQDVFFNIVRDVFALAQRDLLKKLDNAREIAALQRQVSRTLHVLRASAVRLFFQTNTLSTKTKQPWTFNLRQNLATLILDSLTGEFHCGTALQQTEIILLFLNDVDYEVQVQTLSFLRKHLQYSEFDFKYLDWSRIVAKLISLVHGRSTYEQVTYLAAEVCVFEVARPHMANCGLYIFEDLCERLSVTLNTYEVEAILPFLAVVAIENTLSDKINVISFDVLVGLMKKWSLDDTSVYVRASVIRALELLLPYFGFGRVNNEEIYVEMLFLLETLLDDDDSDVRAAASNIAARHLNMQEMIPLQCRVLLISHILQHTQTKTGLSKVSQYALSIIFGTLNTETVLESQINPTHVLFAQEDGNQSKEECVDAILAYRILDYLYINGKYIDFESRILEWCNDSISAFESKQIYLNALQGKGKFFGLSVRLGIALLLVKQYSKSGLLDGLVARFLMLPLHQESLQIVQDNGHEQKTRTLMALFPELQ</sequence>
<accession>A0AAD5XGG0</accession>
<comment type="similarity">
    <text evidence="1">Belongs to the THADA family.</text>
</comment>
<evidence type="ECO:0000256" key="1">
    <source>
        <dbReference type="ARBA" id="ARBA00010409"/>
    </source>
</evidence>
<keyword evidence="6" id="KW-1185">Reference proteome</keyword>
<dbReference type="PANTHER" id="PTHR14387">
    <property type="entry name" value="THADA/DEATH RECEPTOR INTERACTING PROTEIN"/>
    <property type="match status" value="1"/>
</dbReference>
<dbReference type="InterPro" id="IPR051954">
    <property type="entry name" value="tRNA_methyltransferase_THADA"/>
</dbReference>
<dbReference type="InterPro" id="IPR019442">
    <property type="entry name" value="THADA/TRM732_DUF2428"/>
</dbReference>
<gene>
    <name evidence="5" type="ORF">HK100_011681</name>
</gene>
<protein>
    <recommendedName>
        <fullName evidence="7">DUF2428 domain-containing protein</fullName>
    </recommendedName>
</protein>
<keyword evidence="2" id="KW-0819">tRNA processing</keyword>
<dbReference type="InterPro" id="IPR056842">
    <property type="entry name" value="THADA-like_TPR_C"/>
</dbReference>
<dbReference type="InterPro" id="IPR011989">
    <property type="entry name" value="ARM-like"/>
</dbReference>
<evidence type="ECO:0000313" key="6">
    <source>
        <dbReference type="Proteomes" id="UP001211907"/>
    </source>
</evidence>
<dbReference type="PANTHER" id="PTHR14387:SF0">
    <property type="entry name" value="DUF2428 DOMAIN-CONTAINING PROTEIN"/>
    <property type="match status" value="1"/>
</dbReference>